<dbReference type="InterPro" id="IPR014001">
    <property type="entry name" value="Helicase_ATP-bd"/>
</dbReference>
<proteinExistence type="predicted"/>
<dbReference type="InterPro" id="IPR006935">
    <property type="entry name" value="Helicase/UvrB_N"/>
</dbReference>
<reference evidence="3" key="1">
    <citation type="submission" date="2019-10" db="EMBL/GenBank/DDBJ databases">
        <title>Conservation and host-specific expression of non-tandemly repeated heterogenous ribosome RNA gene in arbuscular mycorrhizal fungi.</title>
        <authorList>
            <person name="Maeda T."/>
            <person name="Kobayashi Y."/>
            <person name="Nakagawa T."/>
            <person name="Ezawa T."/>
            <person name="Yamaguchi K."/>
            <person name="Bino T."/>
            <person name="Nishimoto Y."/>
            <person name="Shigenobu S."/>
            <person name="Kawaguchi M."/>
        </authorList>
    </citation>
    <scope>NUCLEOTIDE SEQUENCE</scope>
    <source>
        <strain evidence="3">HR1</strain>
    </source>
</reference>
<dbReference type="AlphaFoldDB" id="A0A8H3QSH9"/>
<comment type="caution">
    <text evidence="3">The sequence shown here is derived from an EMBL/GenBank/DDBJ whole genome shotgun (WGS) entry which is preliminary data.</text>
</comment>
<dbReference type="EMBL" id="BLAL01000169">
    <property type="protein sequence ID" value="GES87484.1"/>
    <property type="molecule type" value="Genomic_DNA"/>
</dbReference>
<evidence type="ECO:0000256" key="1">
    <source>
        <dbReference type="ARBA" id="ARBA00022806"/>
    </source>
</evidence>
<evidence type="ECO:0000313" key="4">
    <source>
        <dbReference type="Proteomes" id="UP000615446"/>
    </source>
</evidence>
<evidence type="ECO:0000313" key="3">
    <source>
        <dbReference type="EMBL" id="GES87484.1"/>
    </source>
</evidence>
<dbReference type="GO" id="GO:0005524">
    <property type="term" value="F:ATP binding"/>
    <property type="evidence" value="ECO:0007669"/>
    <property type="project" value="InterPro"/>
</dbReference>
<dbReference type="OrthoDB" id="10584643at2759"/>
<organism evidence="3 4">
    <name type="scientific">Rhizophagus clarus</name>
    <dbReference type="NCBI Taxonomy" id="94130"/>
    <lineage>
        <taxon>Eukaryota</taxon>
        <taxon>Fungi</taxon>
        <taxon>Fungi incertae sedis</taxon>
        <taxon>Mucoromycota</taxon>
        <taxon>Glomeromycotina</taxon>
        <taxon>Glomeromycetes</taxon>
        <taxon>Glomerales</taxon>
        <taxon>Glomeraceae</taxon>
        <taxon>Rhizophagus</taxon>
    </lineage>
</organism>
<keyword evidence="1 3" id="KW-0347">Helicase</keyword>
<dbReference type="SUPFAM" id="SSF52540">
    <property type="entry name" value="P-loop containing nucleoside triphosphate hydrolases"/>
    <property type="match status" value="1"/>
</dbReference>
<gene>
    <name evidence="3" type="ORF">RCL2_001447500</name>
</gene>
<dbReference type="SMART" id="SM00487">
    <property type="entry name" value="DEXDc"/>
    <property type="match status" value="1"/>
</dbReference>
<keyword evidence="1 3" id="KW-0067">ATP-binding</keyword>
<keyword evidence="1 3" id="KW-0378">Hydrolase</keyword>
<dbReference type="GO" id="GO:0004386">
    <property type="term" value="F:helicase activity"/>
    <property type="evidence" value="ECO:0007669"/>
    <property type="project" value="UniProtKB-KW"/>
</dbReference>
<protein>
    <submittedName>
        <fullName evidence="3">DEAD/DEAH box helicase</fullName>
    </submittedName>
</protein>
<keyword evidence="1 3" id="KW-0547">Nucleotide-binding</keyword>
<dbReference type="Gene3D" id="3.40.50.300">
    <property type="entry name" value="P-loop containing nucleotide triphosphate hydrolases"/>
    <property type="match status" value="1"/>
</dbReference>
<dbReference type="Pfam" id="PF04851">
    <property type="entry name" value="ResIII"/>
    <property type="match status" value="1"/>
</dbReference>
<feature type="domain" description="Helicase ATP-binding" evidence="2">
    <location>
        <begin position="1"/>
        <end position="138"/>
    </location>
</feature>
<dbReference type="Proteomes" id="UP000615446">
    <property type="component" value="Unassembled WGS sequence"/>
</dbReference>
<dbReference type="GO" id="GO:0016787">
    <property type="term" value="F:hydrolase activity"/>
    <property type="evidence" value="ECO:0007669"/>
    <property type="project" value="InterPro"/>
</dbReference>
<name>A0A8H3QSH9_9GLOM</name>
<evidence type="ECO:0000259" key="2">
    <source>
        <dbReference type="PROSITE" id="PS51192"/>
    </source>
</evidence>
<accession>A0A8H3QSH9</accession>
<dbReference type="PROSITE" id="PS51192">
    <property type="entry name" value="HELICASE_ATP_BIND_1"/>
    <property type="match status" value="1"/>
</dbReference>
<sequence>MDVSLGKTRLGCAIVAYIRWPALVIIPTLAIAEQWIEEFSSYLPSLNTTIFHNADENEVTAETHDVVIVIINTFRRKTPIFVKGFGILILDEAHEYYSEYNSRALWLAQTPVVLGLSATPNERPDGMDQYVSLHVGPVIRADTIPGFDIQAVNFRRKVRAIYYEGHPDFSNTITTKKGIALPMQTIGMIIQDPHRLTQVK</sequence>
<dbReference type="InterPro" id="IPR027417">
    <property type="entry name" value="P-loop_NTPase"/>
</dbReference>
<dbReference type="GO" id="GO:0003677">
    <property type="term" value="F:DNA binding"/>
    <property type="evidence" value="ECO:0007669"/>
    <property type="project" value="InterPro"/>
</dbReference>